<proteinExistence type="predicted"/>
<keyword evidence="2" id="KW-1185">Reference proteome</keyword>
<name>A0A7L8G6C2_9CAUD</name>
<dbReference type="InterPro" id="IPR056113">
    <property type="entry name" value="DUF7696"/>
</dbReference>
<gene>
    <name evidence="1" type="ORF">CPT_Mano_051</name>
</gene>
<sequence>MPHATLHDGTLVDTSSEEWRHECEARAILDMPRLSDRRAFLYGGVLRGKQFKGVRAVRGEAAVQRLEKTMMALFNQRRRQNANSGT</sequence>
<organism evidence="1 2">
    <name type="scientific">Achromobacter phage Mano</name>
    <dbReference type="NCBI Taxonomy" id="2767570"/>
    <lineage>
        <taxon>Viruses</taxon>
        <taxon>Duplodnaviria</taxon>
        <taxon>Heunggongvirae</taxon>
        <taxon>Uroviricota</taxon>
        <taxon>Caudoviricetes</taxon>
        <taxon>Manovirus</taxon>
        <taxon>Manovirus Mano</taxon>
    </lineage>
</organism>
<evidence type="ECO:0000313" key="1">
    <source>
        <dbReference type="EMBL" id="QOE32783.1"/>
    </source>
</evidence>
<dbReference type="EMBL" id="MT708550">
    <property type="protein sequence ID" value="QOE32783.1"/>
    <property type="molecule type" value="Genomic_DNA"/>
</dbReference>
<dbReference type="Proteomes" id="UP000516893">
    <property type="component" value="Segment"/>
</dbReference>
<accession>A0A7L8G6C2</accession>
<protein>
    <submittedName>
        <fullName evidence="1">Uncharacterized protein</fullName>
    </submittedName>
</protein>
<evidence type="ECO:0000313" key="2">
    <source>
        <dbReference type="Proteomes" id="UP000516893"/>
    </source>
</evidence>
<reference evidence="1 2" key="1">
    <citation type="submission" date="2020-07" db="EMBL/GenBank/DDBJ databases">
        <title>Complete genome sequence of Achromobacter sp. phage Mano.</title>
        <authorList>
            <person name="Bartz M.L."/>
            <person name="Yao G.W."/>
            <person name="Le T."/>
            <person name="Gonzalez C."/>
            <person name="Young R."/>
            <person name="Liu M."/>
        </authorList>
    </citation>
    <scope>NUCLEOTIDE SEQUENCE [LARGE SCALE GENOMIC DNA]</scope>
</reference>
<dbReference type="Pfam" id="PF24751">
    <property type="entry name" value="DUF7696"/>
    <property type="match status" value="1"/>
</dbReference>